<dbReference type="Pfam" id="PF05711">
    <property type="entry name" value="TylF"/>
    <property type="match status" value="1"/>
</dbReference>
<accession>A0ABV7ML77</accession>
<keyword evidence="1" id="KW-0808">Transferase</keyword>
<dbReference type="Proteomes" id="UP001595648">
    <property type="component" value="Unassembled WGS sequence"/>
</dbReference>
<dbReference type="InterPro" id="IPR008884">
    <property type="entry name" value="TylF_MeTrfase"/>
</dbReference>
<dbReference type="SUPFAM" id="SSF53335">
    <property type="entry name" value="S-adenosyl-L-methionine-dependent methyltransferases"/>
    <property type="match status" value="1"/>
</dbReference>
<dbReference type="PANTHER" id="PTHR40036">
    <property type="entry name" value="MACROCIN O-METHYLTRANSFERASE"/>
    <property type="match status" value="1"/>
</dbReference>
<gene>
    <name evidence="1" type="ORF">ACFOJ9_09970</name>
</gene>
<dbReference type="EMBL" id="JBHRVD010000001">
    <property type="protein sequence ID" value="MFC3322105.1"/>
    <property type="molecule type" value="Genomic_DNA"/>
</dbReference>
<comment type="caution">
    <text evidence="1">The sequence shown here is derived from an EMBL/GenBank/DDBJ whole genome shotgun (WGS) entry which is preliminary data.</text>
</comment>
<evidence type="ECO:0000313" key="2">
    <source>
        <dbReference type="Proteomes" id="UP001595648"/>
    </source>
</evidence>
<name>A0ABV7ML77_9HYPH</name>
<dbReference type="GO" id="GO:0008168">
    <property type="term" value="F:methyltransferase activity"/>
    <property type="evidence" value="ECO:0007669"/>
    <property type="project" value="UniProtKB-KW"/>
</dbReference>
<sequence>MTDHGDLYLDLLKRSLLNYVYLDNELRIIYLRNCIAGSELFDTRVLHDIRRERSDAYAEMTAGRSDGRFFGRDIRNAGYSHTMIGRARLDMLHSCLDKVVGDDIPGDFVECGVWRGGSCIFMAGYLKINPGRKSRVFVADSFEGLPPPSLAQDMGLDLSKEIYPELAVDDETVRENFRVYGLDSEVVVFVKGWFKDTLPLLQTREIALLRLDGDLYESTMDSLEALYEKVSPGGIVIIDDYAIEQCRLAVAEYFARKSCDLPQMHGVDWTGVWFRKAA</sequence>
<reference evidence="2" key="1">
    <citation type="journal article" date="2019" name="Int. J. Syst. Evol. Microbiol.">
        <title>The Global Catalogue of Microorganisms (GCM) 10K type strain sequencing project: providing services to taxonomists for standard genome sequencing and annotation.</title>
        <authorList>
            <consortium name="The Broad Institute Genomics Platform"/>
            <consortium name="The Broad Institute Genome Sequencing Center for Infectious Disease"/>
            <person name="Wu L."/>
            <person name="Ma J."/>
        </authorList>
    </citation>
    <scope>NUCLEOTIDE SEQUENCE [LARGE SCALE GENOMIC DNA]</scope>
    <source>
        <strain evidence="2">ICMP 19515</strain>
    </source>
</reference>
<evidence type="ECO:0000313" key="1">
    <source>
        <dbReference type="EMBL" id="MFC3322105.1"/>
    </source>
</evidence>
<protein>
    <submittedName>
        <fullName evidence="1">TylF/MycF/NovP-related O-methyltransferase</fullName>
        <ecNumber evidence="1">2.1.1.-</ecNumber>
    </submittedName>
</protein>
<dbReference type="PANTHER" id="PTHR40036:SF1">
    <property type="entry name" value="MACROCIN O-METHYLTRANSFERASE"/>
    <property type="match status" value="1"/>
</dbReference>
<proteinExistence type="predicted"/>
<dbReference type="Gene3D" id="3.40.50.150">
    <property type="entry name" value="Vaccinia Virus protein VP39"/>
    <property type="match status" value="1"/>
</dbReference>
<dbReference type="RefSeq" id="WP_378978718.1">
    <property type="nucleotide sequence ID" value="NZ_JBHRVD010000001.1"/>
</dbReference>
<dbReference type="InterPro" id="IPR029063">
    <property type="entry name" value="SAM-dependent_MTases_sf"/>
</dbReference>
<dbReference type="GO" id="GO:0032259">
    <property type="term" value="P:methylation"/>
    <property type="evidence" value="ECO:0007669"/>
    <property type="project" value="UniProtKB-KW"/>
</dbReference>
<dbReference type="EC" id="2.1.1.-" evidence="1"/>
<keyword evidence="1" id="KW-0489">Methyltransferase</keyword>
<keyword evidence="2" id="KW-1185">Reference proteome</keyword>
<organism evidence="1 2">
    <name type="scientific">Mesorhizobium cantuariense</name>
    <dbReference type="NCBI Taxonomy" id="1300275"/>
    <lineage>
        <taxon>Bacteria</taxon>
        <taxon>Pseudomonadati</taxon>
        <taxon>Pseudomonadota</taxon>
        <taxon>Alphaproteobacteria</taxon>
        <taxon>Hyphomicrobiales</taxon>
        <taxon>Phyllobacteriaceae</taxon>
        <taxon>Mesorhizobium</taxon>
    </lineage>
</organism>